<keyword evidence="8" id="KW-1185">Reference proteome</keyword>
<gene>
    <name evidence="7" type="ORF">ACFOOQ_06270</name>
</gene>
<keyword evidence="4 5" id="KW-0472">Membrane</keyword>
<accession>A0ABV7VCD0</accession>
<dbReference type="EMBL" id="JBHRYJ010000001">
    <property type="protein sequence ID" value="MFC3675138.1"/>
    <property type="molecule type" value="Genomic_DNA"/>
</dbReference>
<dbReference type="PANTHER" id="PTHR32322">
    <property type="entry name" value="INNER MEMBRANE TRANSPORTER"/>
    <property type="match status" value="1"/>
</dbReference>
<feature type="transmembrane region" description="Helical" evidence="5">
    <location>
        <begin position="223"/>
        <end position="246"/>
    </location>
</feature>
<feature type="transmembrane region" description="Helical" evidence="5">
    <location>
        <begin position="75"/>
        <end position="96"/>
    </location>
</feature>
<proteinExistence type="predicted"/>
<evidence type="ECO:0000256" key="1">
    <source>
        <dbReference type="ARBA" id="ARBA00004141"/>
    </source>
</evidence>
<evidence type="ECO:0000259" key="6">
    <source>
        <dbReference type="Pfam" id="PF00892"/>
    </source>
</evidence>
<protein>
    <submittedName>
        <fullName evidence="7">DMT family transporter</fullName>
    </submittedName>
</protein>
<name>A0ABV7VCD0_9PROT</name>
<feature type="transmembrane region" description="Helical" evidence="5">
    <location>
        <begin position="102"/>
        <end position="123"/>
    </location>
</feature>
<evidence type="ECO:0000256" key="5">
    <source>
        <dbReference type="SAM" id="Phobius"/>
    </source>
</evidence>
<feature type="domain" description="EamA" evidence="6">
    <location>
        <begin position="166"/>
        <end position="296"/>
    </location>
</feature>
<reference evidence="8" key="1">
    <citation type="journal article" date="2019" name="Int. J. Syst. Evol. Microbiol.">
        <title>The Global Catalogue of Microorganisms (GCM) 10K type strain sequencing project: providing services to taxonomists for standard genome sequencing and annotation.</title>
        <authorList>
            <consortium name="The Broad Institute Genomics Platform"/>
            <consortium name="The Broad Institute Genome Sequencing Center for Infectious Disease"/>
            <person name="Wu L."/>
            <person name="Ma J."/>
        </authorList>
    </citation>
    <scope>NUCLEOTIDE SEQUENCE [LARGE SCALE GENOMIC DNA]</scope>
    <source>
        <strain evidence="8">KCTC 42182</strain>
    </source>
</reference>
<dbReference type="InterPro" id="IPR037185">
    <property type="entry name" value="EmrE-like"/>
</dbReference>
<feature type="transmembrane region" description="Helical" evidence="5">
    <location>
        <begin position="12"/>
        <end position="37"/>
    </location>
</feature>
<feature type="transmembrane region" description="Helical" evidence="5">
    <location>
        <begin position="258"/>
        <end position="276"/>
    </location>
</feature>
<dbReference type="PANTHER" id="PTHR32322:SF9">
    <property type="entry name" value="AMINO-ACID METABOLITE EFFLUX PUMP-RELATED"/>
    <property type="match status" value="1"/>
</dbReference>
<evidence type="ECO:0000256" key="3">
    <source>
        <dbReference type="ARBA" id="ARBA00022989"/>
    </source>
</evidence>
<feature type="transmembrane region" description="Helical" evidence="5">
    <location>
        <begin position="135"/>
        <end position="155"/>
    </location>
</feature>
<dbReference type="InterPro" id="IPR050638">
    <property type="entry name" value="AA-Vitamin_Transporters"/>
</dbReference>
<dbReference type="Proteomes" id="UP001595711">
    <property type="component" value="Unassembled WGS sequence"/>
</dbReference>
<dbReference type="InterPro" id="IPR000620">
    <property type="entry name" value="EamA_dom"/>
</dbReference>
<keyword evidence="2 5" id="KW-0812">Transmembrane</keyword>
<comment type="caution">
    <text evidence="7">The sequence shown here is derived from an EMBL/GenBank/DDBJ whole genome shotgun (WGS) entry which is preliminary data.</text>
</comment>
<keyword evidence="3 5" id="KW-1133">Transmembrane helix</keyword>
<sequence>MTHQQTVTSGMSASVWGLLLVLSVLWGGSFFFVGMAVRDLPPLTIVACRVGLAALVLLPVLYLAGLRLPRGGTVWLAFFGMGLLNNAIPFSLIVWAQGQIPSGLASILNATTPISTALVAHAFTADEKLTANRILGVLLGLAGVVILLGPELLLSGLGGNVLAQGAVLLATLSYACAGVFGRRFRRLGVPPLATATGQLVASSSMLLPLALVVDRPWLLPLPALPVLAALAGLALLSTALAYVIFFRVMAAAGSNVNLVTLLVPVSAILLGVLVLGENLVPRQIAGMAVIALGLLAIDGRVLRTRKQDPRIKSEGD</sequence>
<comment type="subcellular location">
    <subcellularLocation>
        <location evidence="1">Membrane</location>
        <topology evidence="1">Multi-pass membrane protein</topology>
    </subcellularLocation>
</comment>
<evidence type="ECO:0000313" key="8">
    <source>
        <dbReference type="Proteomes" id="UP001595711"/>
    </source>
</evidence>
<organism evidence="7 8">
    <name type="scientific">Ferrovibrio xuzhouensis</name>
    <dbReference type="NCBI Taxonomy" id="1576914"/>
    <lineage>
        <taxon>Bacteria</taxon>
        <taxon>Pseudomonadati</taxon>
        <taxon>Pseudomonadota</taxon>
        <taxon>Alphaproteobacteria</taxon>
        <taxon>Rhodospirillales</taxon>
        <taxon>Rhodospirillaceae</taxon>
        <taxon>Ferrovibrio</taxon>
    </lineage>
</organism>
<evidence type="ECO:0000313" key="7">
    <source>
        <dbReference type="EMBL" id="MFC3675138.1"/>
    </source>
</evidence>
<feature type="transmembrane region" description="Helical" evidence="5">
    <location>
        <begin position="192"/>
        <end position="211"/>
    </location>
</feature>
<feature type="transmembrane region" description="Helical" evidence="5">
    <location>
        <begin position="282"/>
        <end position="302"/>
    </location>
</feature>
<dbReference type="SUPFAM" id="SSF103481">
    <property type="entry name" value="Multidrug resistance efflux transporter EmrE"/>
    <property type="match status" value="2"/>
</dbReference>
<dbReference type="Pfam" id="PF00892">
    <property type="entry name" value="EamA"/>
    <property type="match status" value="2"/>
</dbReference>
<evidence type="ECO:0000256" key="2">
    <source>
        <dbReference type="ARBA" id="ARBA00022692"/>
    </source>
</evidence>
<dbReference type="RefSeq" id="WP_379723136.1">
    <property type="nucleotide sequence ID" value="NZ_JBHRYJ010000001.1"/>
</dbReference>
<feature type="transmembrane region" description="Helical" evidence="5">
    <location>
        <begin position="43"/>
        <end position="63"/>
    </location>
</feature>
<feature type="transmembrane region" description="Helical" evidence="5">
    <location>
        <begin position="161"/>
        <end position="180"/>
    </location>
</feature>
<evidence type="ECO:0000256" key="4">
    <source>
        <dbReference type="ARBA" id="ARBA00023136"/>
    </source>
</evidence>
<feature type="domain" description="EamA" evidence="6">
    <location>
        <begin position="18"/>
        <end position="148"/>
    </location>
</feature>